<feature type="domain" description="L,D-TPase catalytic" evidence="9">
    <location>
        <begin position="395"/>
        <end position="529"/>
    </location>
</feature>
<evidence type="ECO:0000256" key="6">
    <source>
        <dbReference type="ARBA" id="ARBA00023316"/>
    </source>
</evidence>
<keyword evidence="6 7" id="KW-0961">Cell wall biogenesis/degradation</keyword>
<dbReference type="GO" id="GO:0016740">
    <property type="term" value="F:transferase activity"/>
    <property type="evidence" value="ECO:0007669"/>
    <property type="project" value="UniProtKB-KW"/>
</dbReference>
<dbReference type="InterPro" id="IPR005490">
    <property type="entry name" value="LD_TPept_cat_dom"/>
</dbReference>
<dbReference type="RefSeq" id="WP_053234381.1">
    <property type="nucleotide sequence ID" value="NZ_CP011125.1"/>
</dbReference>
<dbReference type="GO" id="GO:0018104">
    <property type="term" value="P:peptidoglycan-protein cross-linking"/>
    <property type="evidence" value="ECO:0007669"/>
    <property type="project" value="TreeGrafter"/>
</dbReference>
<keyword evidence="4 7" id="KW-0133">Cell shape</keyword>
<dbReference type="PANTHER" id="PTHR30582">
    <property type="entry name" value="L,D-TRANSPEPTIDASE"/>
    <property type="match status" value="1"/>
</dbReference>
<evidence type="ECO:0000256" key="7">
    <source>
        <dbReference type="PROSITE-ProRule" id="PRU01373"/>
    </source>
</evidence>
<dbReference type="GO" id="GO:0008360">
    <property type="term" value="P:regulation of cell shape"/>
    <property type="evidence" value="ECO:0007669"/>
    <property type="project" value="UniProtKB-UniRule"/>
</dbReference>
<feature type="active site" description="Proton donor/acceptor" evidence="7">
    <location>
        <position position="473"/>
    </location>
</feature>
<dbReference type="GO" id="GO:0071555">
    <property type="term" value="P:cell wall organization"/>
    <property type="evidence" value="ECO:0007669"/>
    <property type="project" value="UniProtKB-UniRule"/>
</dbReference>
<dbReference type="PANTHER" id="PTHR30582:SF2">
    <property type="entry name" value="L,D-TRANSPEPTIDASE YCIB-RELATED"/>
    <property type="match status" value="1"/>
</dbReference>
<dbReference type="InterPro" id="IPR050979">
    <property type="entry name" value="LD-transpeptidase"/>
</dbReference>
<evidence type="ECO:0000256" key="2">
    <source>
        <dbReference type="ARBA" id="ARBA00005992"/>
    </source>
</evidence>
<dbReference type="InterPro" id="IPR038063">
    <property type="entry name" value="Transpep_catalytic_dom"/>
</dbReference>
<comment type="similarity">
    <text evidence="2">Belongs to the YkuD family.</text>
</comment>
<evidence type="ECO:0000313" key="10">
    <source>
        <dbReference type="EMBL" id="AKF07081.1"/>
    </source>
</evidence>
<name>A0A0F6W483_9BACT</name>
<evidence type="ECO:0000256" key="1">
    <source>
        <dbReference type="ARBA" id="ARBA00004752"/>
    </source>
</evidence>
<dbReference type="CDD" id="cd16913">
    <property type="entry name" value="YkuD_like"/>
    <property type="match status" value="1"/>
</dbReference>
<keyword evidence="5 7" id="KW-0573">Peptidoglycan synthesis</keyword>
<keyword evidence="11" id="KW-1185">Reference proteome</keyword>
<dbReference type="OrthoDB" id="5492233at2"/>
<evidence type="ECO:0000256" key="8">
    <source>
        <dbReference type="SAM" id="MobiDB-lite"/>
    </source>
</evidence>
<comment type="pathway">
    <text evidence="1 7">Cell wall biogenesis; peptidoglycan biosynthesis.</text>
</comment>
<dbReference type="AlphaFoldDB" id="A0A0F6W483"/>
<proteinExistence type="inferred from homology"/>
<evidence type="ECO:0000256" key="4">
    <source>
        <dbReference type="ARBA" id="ARBA00022960"/>
    </source>
</evidence>
<feature type="region of interest" description="Disordered" evidence="8">
    <location>
        <begin position="55"/>
        <end position="78"/>
    </location>
</feature>
<gene>
    <name evidence="10" type="ORF">DB32_004230</name>
</gene>
<dbReference type="SUPFAM" id="SSF141523">
    <property type="entry name" value="L,D-transpeptidase catalytic domain-like"/>
    <property type="match status" value="1"/>
</dbReference>
<dbReference type="STRING" id="927083.DB32_004230"/>
<evidence type="ECO:0000256" key="5">
    <source>
        <dbReference type="ARBA" id="ARBA00022984"/>
    </source>
</evidence>
<dbReference type="Gene3D" id="2.40.440.10">
    <property type="entry name" value="L,D-transpeptidase catalytic domain-like"/>
    <property type="match status" value="1"/>
</dbReference>
<protein>
    <recommendedName>
        <fullName evidence="9">L,D-TPase catalytic domain-containing protein</fullName>
    </recommendedName>
</protein>
<dbReference type="PROSITE" id="PS52029">
    <property type="entry name" value="LD_TPASE"/>
    <property type="match status" value="1"/>
</dbReference>
<feature type="compositionally biased region" description="Pro residues" evidence="8">
    <location>
        <begin position="55"/>
        <end position="67"/>
    </location>
</feature>
<reference evidence="10 11" key="1">
    <citation type="submission" date="2015-03" db="EMBL/GenBank/DDBJ databases">
        <title>Genome assembly of Sandaracinus amylolyticus DSM 53668.</title>
        <authorList>
            <person name="Sharma G."/>
            <person name="Subramanian S."/>
        </authorList>
    </citation>
    <scope>NUCLEOTIDE SEQUENCE [LARGE SCALE GENOMIC DNA]</scope>
    <source>
        <strain evidence="10 11">DSM 53668</strain>
    </source>
</reference>
<dbReference type="KEGG" id="samy:DB32_004230"/>
<dbReference type="UniPathway" id="UPA00219"/>
<feature type="active site" description="Nucleophile" evidence="7">
    <location>
        <position position="489"/>
    </location>
</feature>
<feature type="compositionally biased region" description="Basic and acidic residues" evidence="8">
    <location>
        <begin position="68"/>
        <end position="78"/>
    </location>
</feature>
<sequence>MARTLLLAASIAGLGACDTVLDDGSAVDASITAAPVVDTEPVAVEPVIEPAPVVLPPPPAPPPPAPPHDAEAEARAREEAARAAFEAEWPLHGIAYHFLAQVRARPDVTSPVIGYVRRGSRFRAKEGLRGPGCARGWHEVVGGGFVCRGEGFLLGQGPQSFEPSPVPAALHDALPYAYAYVAREDAPQYWRIPSVAEEREAGTMIESLRAQAAARAAAVTEVGAPSAEPDLEAPPGVVAPTLEASADAGVPEGPTLPSFLRMRMLRGFYVSIDREELDGERAFFRTVRGTYVPAGVLAEAQPPAMRGVVLGGEWRPPLAFVYRRGVRALVRDAVSGALTQSDAVEFHTPLLLEDEVLERRGSRYRIARDGRVIRESALRIVPVIPRPAGVGEGERWIHVDRGEQTLVAYEGDVPVFATLVSTGRAGYETPVGTFRIQSKHVSTTMDDPDSATEAYSIEDVPWTMYFEGSYALHGAFWHDHFGHVRSHGCVNLAPADARWLFQWTTPALPPGWHGVITLPRRPGTWIHVTD</sequence>
<dbReference type="Proteomes" id="UP000034883">
    <property type="component" value="Chromosome"/>
</dbReference>
<dbReference type="PROSITE" id="PS51257">
    <property type="entry name" value="PROKAR_LIPOPROTEIN"/>
    <property type="match status" value="1"/>
</dbReference>
<dbReference type="GO" id="GO:0005576">
    <property type="term" value="C:extracellular region"/>
    <property type="evidence" value="ECO:0007669"/>
    <property type="project" value="TreeGrafter"/>
</dbReference>
<accession>A0A0F6W483</accession>
<evidence type="ECO:0000313" key="11">
    <source>
        <dbReference type="Proteomes" id="UP000034883"/>
    </source>
</evidence>
<evidence type="ECO:0000259" key="9">
    <source>
        <dbReference type="PROSITE" id="PS52029"/>
    </source>
</evidence>
<dbReference type="Pfam" id="PF03734">
    <property type="entry name" value="YkuD"/>
    <property type="match status" value="1"/>
</dbReference>
<evidence type="ECO:0000256" key="3">
    <source>
        <dbReference type="ARBA" id="ARBA00022679"/>
    </source>
</evidence>
<dbReference type="GO" id="GO:0071972">
    <property type="term" value="F:peptidoglycan L,D-transpeptidase activity"/>
    <property type="evidence" value="ECO:0007669"/>
    <property type="project" value="TreeGrafter"/>
</dbReference>
<dbReference type="EMBL" id="CP011125">
    <property type="protein sequence ID" value="AKF07081.1"/>
    <property type="molecule type" value="Genomic_DNA"/>
</dbReference>
<organism evidence="10 11">
    <name type="scientific">Sandaracinus amylolyticus</name>
    <dbReference type="NCBI Taxonomy" id="927083"/>
    <lineage>
        <taxon>Bacteria</taxon>
        <taxon>Pseudomonadati</taxon>
        <taxon>Myxococcota</taxon>
        <taxon>Polyangia</taxon>
        <taxon>Polyangiales</taxon>
        <taxon>Sandaracinaceae</taxon>
        <taxon>Sandaracinus</taxon>
    </lineage>
</organism>
<keyword evidence="3" id="KW-0808">Transferase</keyword>